<dbReference type="EMBL" id="BARV01030132">
    <property type="protein sequence ID" value="GAI37865.1"/>
    <property type="molecule type" value="Genomic_DNA"/>
</dbReference>
<name>X1PFR3_9ZZZZ</name>
<proteinExistence type="predicted"/>
<dbReference type="AlphaFoldDB" id="X1PFR3"/>
<evidence type="ECO:0000313" key="1">
    <source>
        <dbReference type="EMBL" id="GAI37865.1"/>
    </source>
</evidence>
<protein>
    <recommendedName>
        <fullName evidence="2">Peptidase M14 carboxypeptidase A domain-containing protein</fullName>
    </recommendedName>
</protein>
<dbReference type="SUPFAM" id="SSF53187">
    <property type="entry name" value="Zn-dependent exopeptidases"/>
    <property type="match status" value="1"/>
</dbReference>
<comment type="caution">
    <text evidence="1">The sequence shown here is derived from an EMBL/GenBank/DDBJ whole genome shotgun (WGS) entry which is preliminary data.</text>
</comment>
<gene>
    <name evidence="1" type="ORF">S06H3_47911</name>
</gene>
<sequence>MFLPFILTAQTPPDEFLGHRVGADRKLADYNQIQAYFQKLDKESGKIKVLTIGQSTLNKPIIMAVITSE</sequence>
<feature type="non-terminal residue" evidence="1">
    <location>
        <position position="69"/>
    </location>
</feature>
<accession>X1PFR3</accession>
<reference evidence="1" key="1">
    <citation type="journal article" date="2014" name="Front. Microbiol.">
        <title>High frequency of phylogenetically diverse reductive dehalogenase-homologous genes in deep subseafloor sedimentary metagenomes.</title>
        <authorList>
            <person name="Kawai M."/>
            <person name="Futagami T."/>
            <person name="Toyoda A."/>
            <person name="Takaki Y."/>
            <person name="Nishi S."/>
            <person name="Hori S."/>
            <person name="Arai W."/>
            <person name="Tsubouchi T."/>
            <person name="Morono Y."/>
            <person name="Uchiyama I."/>
            <person name="Ito T."/>
            <person name="Fujiyama A."/>
            <person name="Inagaki F."/>
            <person name="Takami H."/>
        </authorList>
    </citation>
    <scope>NUCLEOTIDE SEQUENCE</scope>
    <source>
        <strain evidence="1">Expedition CK06-06</strain>
    </source>
</reference>
<organism evidence="1">
    <name type="scientific">marine sediment metagenome</name>
    <dbReference type="NCBI Taxonomy" id="412755"/>
    <lineage>
        <taxon>unclassified sequences</taxon>
        <taxon>metagenomes</taxon>
        <taxon>ecological metagenomes</taxon>
    </lineage>
</organism>
<evidence type="ECO:0008006" key="2">
    <source>
        <dbReference type="Google" id="ProtNLM"/>
    </source>
</evidence>